<sequence>MIDRECRGHNHTHNTASVWLFLALREHTRRSVPASRHSALAKHGRVPCCWSDSRGGGEQPRRTGEREGPRRQAVGDVLAPEGVRLGMSRR</sequence>
<dbReference type="Proteomes" id="UP000295083">
    <property type="component" value="Unassembled WGS sequence"/>
</dbReference>
<dbReference type="EMBL" id="QAPG01000007">
    <property type="protein sequence ID" value="TDZ39979.1"/>
    <property type="molecule type" value="Genomic_DNA"/>
</dbReference>
<evidence type="ECO:0000256" key="1">
    <source>
        <dbReference type="SAM" id="MobiDB-lite"/>
    </source>
</evidence>
<evidence type="ECO:0000313" key="2">
    <source>
        <dbReference type="EMBL" id="TDZ39979.1"/>
    </source>
</evidence>
<dbReference type="AlphaFoldDB" id="A0A4V3HTI1"/>
<protein>
    <submittedName>
        <fullName evidence="2">Uncharacterized protein</fullName>
    </submittedName>
</protein>
<keyword evidence="3" id="KW-1185">Reference proteome</keyword>
<comment type="caution">
    <text evidence="2">The sequence shown here is derived from an EMBL/GenBank/DDBJ whole genome shotgun (WGS) entry which is preliminary data.</text>
</comment>
<accession>A0A4V3HTI1</accession>
<gene>
    <name evidence="2" type="ORF">C8035_v004968</name>
</gene>
<name>A0A4V3HTI1_9PEZI</name>
<evidence type="ECO:0000313" key="3">
    <source>
        <dbReference type="Proteomes" id="UP000295083"/>
    </source>
</evidence>
<feature type="compositionally biased region" description="Basic and acidic residues" evidence="1">
    <location>
        <begin position="59"/>
        <end position="70"/>
    </location>
</feature>
<reference evidence="2 3" key="1">
    <citation type="submission" date="2018-11" db="EMBL/GenBank/DDBJ databases">
        <title>Genome sequence and assembly of Colletotrichum spinosum.</title>
        <authorList>
            <person name="Gan P."/>
            <person name="Shirasu K."/>
        </authorList>
    </citation>
    <scope>NUCLEOTIDE SEQUENCE [LARGE SCALE GENOMIC DNA]</scope>
    <source>
        <strain evidence="2 3">CBS 515.97</strain>
    </source>
</reference>
<proteinExistence type="predicted"/>
<organism evidence="2 3">
    <name type="scientific">Colletotrichum spinosum</name>
    <dbReference type="NCBI Taxonomy" id="1347390"/>
    <lineage>
        <taxon>Eukaryota</taxon>
        <taxon>Fungi</taxon>
        <taxon>Dikarya</taxon>
        <taxon>Ascomycota</taxon>
        <taxon>Pezizomycotina</taxon>
        <taxon>Sordariomycetes</taxon>
        <taxon>Hypocreomycetidae</taxon>
        <taxon>Glomerellales</taxon>
        <taxon>Glomerellaceae</taxon>
        <taxon>Colletotrichum</taxon>
        <taxon>Colletotrichum orbiculare species complex</taxon>
    </lineage>
</organism>
<feature type="region of interest" description="Disordered" evidence="1">
    <location>
        <begin position="46"/>
        <end position="90"/>
    </location>
</feature>